<dbReference type="PANTHER" id="PTHR35851:SF1">
    <property type="entry name" value="CELL DIVISION PROTEIN FTSQ"/>
    <property type="match status" value="1"/>
</dbReference>
<evidence type="ECO:0000256" key="1">
    <source>
        <dbReference type="ARBA" id="ARBA00004370"/>
    </source>
</evidence>
<evidence type="ECO:0000256" key="9">
    <source>
        <dbReference type="HAMAP-Rule" id="MF_00911"/>
    </source>
</evidence>
<accession>A0ABX0TQV3</accession>
<feature type="region of interest" description="Disordered" evidence="10">
    <location>
        <begin position="1"/>
        <end position="34"/>
    </location>
</feature>
<evidence type="ECO:0000256" key="8">
    <source>
        <dbReference type="ARBA" id="ARBA00023306"/>
    </source>
</evidence>
<comment type="caution">
    <text evidence="12">The sequence shown here is derived from an EMBL/GenBank/DDBJ whole genome shotgun (WGS) entry which is preliminary data.</text>
</comment>
<dbReference type="PANTHER" id="PTHR35851">
    <property type="entry name" value="CELL DIVISION PROTEIN FTSQ"/>
    <property type="match status" value="1"/>
</dbReference>
<keyword evidence="13" id="KW-1185">Reference proteome</keyword>
<evidence type="ECO:0000256" key="10">
    <source>
        <dbReference type="SAM" id="MobiDB-lite"/>
    </source>
</evidence>
<dbReference type="HAMAP" id="MF_00911">
    <property type="entry name" value="FtsQ_subfam"/>
    <property type="match status" value="1"/>
</dbReference>
<feature type="compositionally biased region" description="Basic residues" evidence="10">
    <location>
        <begin position="18"/>
        <end position="30"/>
    </location>
</feature>
<comment type="function">
    <text evidence="9">Essential cell division protein.</text>
</comment>
<dbReference type="InterPro" id="IPR005548">
    <property type="entry name" value="Cell_div_FtsQ/DivIB_C"/>
</dbReference>
<feature type="compositionally biased region" description="Low complexity" evidence="10">
    <location>
        <begin position="312"/>
        <end position="328"/>
    </location>
</feature>
<keyword evidence="5 9" id="KW-0812">Transmembrane</keyword>
<evidence type="ECO:0000313" key="13">
    <source>
        <dbReference type="Proteomes" id="UP000727456"/>
    </source>
</evidence>
<dbReference type="Gene3D" id="3.10.20.310">
    <property type="entry name" value="membrane protein fhac"/>
    <property type="match status" value="1"/>
</dbReference>
<evidence type="ECO:0000256" key="4">
    <source>
        <dbReference type="ARBA" id="ARBA00022618"/>
    </source>
</evidence>
<proteinExistence type="inferred from homology"/>
<dbReference type="Pfam" id="PF08478">
    <property type="entry name" value="POTRA_1"/>
    <property type="match status" value="1"/>
</dbReference>
<feature type="domain" description="POTRA" evidence="11">
    <location>
        <begin position="97"/>
        <end position="165"/>
    </location>
</feature>
<dbReference type="GO" id="GO:0051301">
    <property type="term" value="P:cell division"/>
    <property type="evidence" value="ECO:0007669"/>
    <property type="project" value="UniProtKB-KW"/>
</dbReference>
<gene>
    <name evidence="9" type="primary">ftsQ</name>
    <name evidence="12" type="ORF">FHS31_001502</name>
</gene>
<dbReference type="InterPro" id="IPR013685">
    <property type="entry name" value="POTRA_FtsQ_type"/>
</dbReference>
<comment type="subcellular location">
    <subcellularLocation>
        <location evidence="9">Cell inner membrane</location>
        <topology evidence="9">Single-pass type II membrane protein</topology>
    </subcellularLocation>
    <subcellularLocation>
        <location evidence="1">Membrane</location>
    </subcellularLocation>
    <text evidence="9">Localizes to the division septum.</text>
</comment>
<keyword evidence="2 9" id="KW-1003">Cell membrane</keyword>
<comment type="similarity">
    <text evidence="9">Belongs to the FtsQ/DivIB family. FtsQ subfamily.</text>
</comment>
<keyword evidence="4 9" id="KW-0132">Cell division</keyword>
<keyword evidence="7 9" id="KW-0472">Membrane</keyword>
<keyword evidence="6 9" id="KW-1133">Transmembrane helix</keyword>
<dbReference type="InterPro" id="IPR026579">
    <property type="entry name" value="FtsQ"/>
</dbReference>
<evidence type="ECO:0000256" key="2">
    <source>
        <dbReference type="ARBA" id="ARBA00022475"/>
    </source>
</evidence>
<name>A0ABX0TQV3_9SPHN</name>
<keyword evidence="8 9" id="KW-0131">Cell cycle</keyword>
<reference evidence="12 13" key="1">
    <citation type="submission" date="2020-03" db="EMBL/GenBank/DDBJ databases">
        <title>Genomic Encyclopedia of Type Strains, Phase III (KMG-III): the genomes of soil and plant-associated and newly described type strains.</title>
        <authorList>
            <person name="Whitman W."/>
        </authorList>
    </citation>
    <scope>NUCLEOTIDE SEQUENCE [LARGE SCALE GENOMIC DNA]</scope>
    <source>
        <strain evidence="12 13">CECT 8804</strain>
    </source>
</reference>
<organism evidence="12 13">
    <name type="scientific">Sphingomonas vulcanisoli</name>
    <dbReference type="NCBI Taxonomy" id="1658060"/>
    <lineage>
        <taxon>Bacteria</taxon>
        <taxon>Pseudomonadati</taxon>
        <taxon>Pseudomonadota</taxon>
        <taxon>Alphaproteobacteria</taxon>
        <taxon>Sphingomonadales</taxon>
        <taxon>Sphingomonadaceae</taxon>
        <taxon>Sphingomonas</taxon>
    </lineage>
</organism>
<evidence type="ECO:0000256" key="6">
    <source>
        <dbReference type="ARBA" id="ARBA00022989"/>
    </source>
</evidence>
<feature type="region of interest" description="Disordered" evidence="10">
    <location>
        <begin position="297"/>
        <end position="328"/>
    </location>
</feature>
<keyword evidence="3 9" id="KW-0997">Cell inner membrane</keyword>
<dbReference type="PROSITE" id="PS51779">
    <property type="entry name" value="POTRA"/>
    <property type="match status" value="1"/>
</dbReference>
<dbReference type="EMBL" id="JAAOZC010000003">
    <property type="protein sequence ID" value="NIJ07892.1"/>
    <property type="molecule type" value="Genomic_DNA"/>
</dbReference>
<evidence type="ECO:0000259" key="11">
    <source>
        <dbReference type="PROSITE" id="PS51779"/>
    </source>
</evidence>
<protein>
    <recommendedName>
        <fullName evidence="9">Cell division protein FtsQ</fullName>
    </recommendedName>
</protein>
<evidence type="ECO:0000256" key="3">
    <source>
        <dbReference type="ARBA" id="ARBA00022519"/>
    </source>
</evidence>
<evidence type="ECO:0000256" key="5">
    <source>
        <dbReference type="ARBA" id="ARBA00022692"/>
    </source>
</evidence>
<sequence>MSAKPVPRRRAEPTAARKPARRRPPARTKRPSMGAQIGAGIGKAFAAIPVAPETWASLKNWSLGLLLVAGIGAGVTAMGVPQMVGMAAAHGIGAMGFQVRNIQPTGLVHVDRDAVYRIAQEASGEDMPLVDLAAIRQNLLGLPWVADARVSRRLPDTLAIDIVERKPAGIWQYQQRLQLIDDHGAPIAQVDPASMTAQLPLVIGPDANTHAADFQALIATQPALKPLVDAATWVGGRRWDLHFSSGEILSLPEGAAEAKSALAFFTKRDAEARLLGRGIVRFDMRDPSRIVVKMSDEPGYRIEDPAPPPVAPDASAPAAVAPADKSVT</sequence>
<dbReference type="Pfam" id="PF03799">
    <property type="entry name" value="FtsQ_DivIB_C"/>
    <property type="match status" value="1"/>
</dbReference>
<dbReference type="Proteomes" id="UP000727456">
    <property type="component" value="Unassembled WGS sequence"/>
</dbReference>
<dbReference type="InterPro" id="IPR034746">
    <property type="entry name" value="POTRA"/>
</dbReference>
<evidence type="ECO:0000256" key="7">
    <source>
        <dbReference type="ARBA" id="ARBA00023136"/>
    </source>
</evidence>
<evidence type="ECO:0000313" key="12">
    <source>
        <dbReference type="EMBL" id="NIJ07892.1"/>
    </source>
</evidence>
<dbReference type="RefSeq" id="WP_243843335.1">
    <property type="nucleotide sequence ID" value="NZ_JAAOZC010000003.1"/>
</dbReference>
<feature type="transmembrane region" description="Helical" evidence="9">
    <location>
        <begin position="62"/>
        <end position="80"/>
    </location>
</feature>